<evidence type="ECO:0000313" key="5">
    <source>
        <dbReference type="EMBL" id="GLR71303.1"/>
    </source>
</evidence>
<keyword evidence="6" id="KW-1185">Reference proteome</keyword>
<comment type="caution">
    <text evidence="5">The sequence shown here is derived from an EMBL/GenBank/DDBJ whole genome shotgun (WGS) entry which is preliminary data.</text>
</comment>
<name>A0AA37T2Y6_9ALTE</name>
<feature type="signal peptide" evidence="3">
    <location>
        <begin position="1"/>
        <end position="18"/>
    </location>
</feature>
<dbReference type="GO" id="GO:0004553">
    <property type="term" value="F:hydrolase activity, hydrolyzing O-glycosyl compounds"/>
    <property type="evidence" value="ECO:0007669"/>
    <property type="project" value="InterPro"/>
</dbReference>
<dbReference type="GO" id="GO:0005975">
    <property type="term" value="P:carbohydrate metabolic process"/>
    <property type="evidence" value="ECO:0007669"/>
    <property type="project" value="InterPro"/>
</dbReference>
<protein>
    <recommendedName>
        <fullName evidence="4">GH16 domain-containing protein</fullName>
    </recommendedName>
</protein>
<dbReference type="EMBL" id="BSOT01000006">
    <property type="protein sequence ID" value="GLR71303.1"/>
    <property type="molecule type" value="Genomic_DNA"/>
</dbReference>
<feature type="compositionally biased region" description="Polar residues" evidence="2">
    <location>
        <begin position="56"/>
        <end position="88"/>
    </location>
</feature>
<dbReference type="SUPFAM" id="SSF49899">
    <property type="entry name" value="Concanavalin A-like lectins/glucanases"/>
    <property type="match status" value="1"/>
</dbReference>
<reference evidence="5" key="1">
    <citation type="journal article" date="2014" name="Int. J. Syst. Evol. Microbiol.">
        <title>Complete genome sequence of Corynebacterium casei LMG S-19264T (=DSM 44701T), isolated from a smear-ripened cheese.</title>
        <authorList>
            <consortium name="US DOE Joint Genome Institute (JGI-PGF)"/>
            <person name="Walter F."/>
            <person name="Albersmeier A."/>
            <person name="Kalinowski J."/>
            <person name="Ruckert C."/>
        </authorList>
    </citation>
    <scope>NUCLEOTIDE SEQUENCE</scope>
    <source>
        <strain evidence="5">NBRC 110023</strain>
    </source>
</reference>
<sequence>MSKVFLAHPKVLILPVVALSLSGCGGGGSSGNNEPTVPETVNTMPVANDDQLVVDENSTPGVSNQHDVSTNDQLGANGGDSDNYSLSSAPTNGSVIEISDGVFEYVPNADFFGSDSFVYTITDVDGDSQTATVSVTVNEVLVNNGPTADDFNNMDPAFPSFVSIDDTTPVGKKWVKFDAMSDEFDEFDSSKWFNSTWNYGVPVFMSNTSENSGVSDGKLWIKATLNEANPEDRWFQTARIHSRTKAKYPMYTEARIKTAHISAYNTYWLNNGNIDNRDEIDVIENNSKPSCNCQPDFPNQMNSQYFQADETKVPQTVREKGNYLRSNLLEANPLRDKGWNEDYHIYGVWWKDEKNIQFYLNGEPAGSVLVGDHNDGRIYEREFTRDLEIIFDLWTNEADWLGGLPPKSDLADDTINTMRIDWVRTWKLEDE</sequence>
<dbReference type="Pfam" id="PF17963">
    <property type="entry name" value="Big_9"/>
    <property type="match status" value="1"/>
</dbReference>
<dbReference type="InterPro" id="IPR013320">
    <property type="entry name" value="ConA-like_dom_sf"/>
</dbReference>
<comment type="similarity">
    <text evidence="1">Belongs to the glycosyl hydrolase 16 family.</text>
</comment>
<evidence type="ECO:0000256" key="2">
    <source>
        <dbReference type="SAM" id="MobiDB-lite"/>
    </source>
</evidence>
<evidence type="ECO:0000256" key="3">
    <source>
        <dbReference type="SAM" id="SignalP"/>
    </source>
</evidence>
<reference evidence="5" key="2">
    <citation type="submission" date="2023-01" db="EMBL/GenBank/DDBJ databases">
        <title>Draft genome sequence of Agaribacter marinus strain NBRC 110023.</title>
        <authorList>
            <person name="Sun Q."/>
            <person name="Mori K."/>
        </authorList>
    </citation>
    <scope>NUCLEOTIDE SEQUENCE</scope>
    <source>
        <strain evidence="5">NBRC 110023</strain>
    </source>
</reference>
<dbReference type="PROSITE" id="PS51762">
    <property type="entry name" value="GH16_2"/>
    <property type="match status" value="1"/>
</dbReference>
<dbReference type="Gene3D" id="2.60.120.200">
    <property type="match status" value="1"/>
</dbReference>
<gene>
    <name evidence="5" type="ORF">GCM10007852_22110</name>
</gene>
<dbReference type="Proteomes" id="UP001156601">
    <property type="component" value="Unassembled WGS sequence"/>
</dbReference>
<feature type="chain" id="PRO_5041446987" description="GH16 domain-containing protein" evidence="3">
    <location>
        <begin position="19"/>
        <end position="431"/>
    </location>
</feature>
<dbReference type="AlphaFoldDB" id="A0AA37T2Y6"/>
<accession>A0AA37T2Y6</accession>
<organism evidence="5 6">
    <name type="scientific">Agaribacter marinus</name>
    <dbReference type="NCBI Taxonomy" id="1431249"/>
    <lineage>
        <taxon>Bacteria</taxon>
        <taxon>Pseudomonadati</taxon>
        <taxon>Pseudomonadota</taxon>
        <taxon>Gammaproteobacteria</taxon>
        <taxon>Alteromonadales</taxon>
        <taxon>Alteromonadaceae</taxon>
        <taxon>Agaribacter</taxon>
    </lineage>
</organism>
<evidence type="ECO:0000313" key="6">
    <source>
        <dbReference type="Proteomes" id="UP001156601"/>
    </source>
</evidence>
<dbReference type="Gene3D" id="2.60.40.3440">
    <property type="match status" value="1"/>
</dbReference>
<keyword evidence="3" id="KW-0732">Signal</keyword>
<feature type="region of interest" description="Disordered" evidence="2">
    <location>
        <begin position="54"/>
        <end position="88"/>
    </location>
</feature>
<dbReference type="RefSeq" id="WP_284217663.1">
    <property type="nucleotide sequence ID" value="NZ_BSOT01000006.1"/>
</dbReference>
<evidence type="ECO:0000256" key="1">
    <source>
        <dbReference type="ARBA" id="ARBA00006865"/>
    </source>
</evidence>
<feature type="domain" description="GH16" evidence="4">
    <location>
        <begin position="149"/>
        <end position="431"/>
    </location>
</feature>
<proteinExistence type="inferred from homology"/>
<evidence type="ECO:0000259" key="4">
    <source>
        <dbReference type="PROSITE" id="PS51762"/>
    </source>
</evidence>
<dbReference type="PROSITE" id="PS51257">
    <property type="entry name" value="PROKAR_LIPOPROTEIN"/>
    <property type="match status" value="1"/>
</dbReference>
<dbReference type="InterPro" id="IPR000757">
    <property type="entry name" value="Beta-glucanase-like"/>
</dbReference>